<keyword evidence="2" id="KW-0808">Transferase</keyword>
<evidence type="ECO:0000256" key="2">
    <source>
        <dbReference type="ARBA" id="ARBA00022679"/>
    </source>
</evidence>
<dbReference type="PROSITE" id="PS50011">
    <property type="entry name" value="PROTEIN_KINASE_DOM"/>
    <property type="match status" value="1"/>
</dbReference>
<organism evidence="8">
    <name type="scientific">Chaetoceros debilis</name>
    <dbReference type="NCBI Taxonomy" id="122233"/>
    <lineage>
        <taxon>Eukaryota</taxon>
        <taxon>Sar</taxon>
        <taxon>Stramenopiles</taxon>
        <taxon>Ochrophyta</taxon>
        <taxon>Bacillariophyta</taxon>
        <taxon>Coscinodiscophyceae</taxon>
        <taxon>Chaetocerotophycidae</taxon>
        <taxon>Chaetocerotales</taxon>
        <taxon>Chaetocerotaceae</taxon>
        <taxon>Chaetoceros</taxon>
    </lineage>
</organism>
<gene>
    <name evidence="8" type="ORF">CDEB00056_LOCUS3273</name>
</gene>
<name>A0A7S3PX35_9STRA</name>
<evidence type="ECO:0000259" key="7">
    <source>
        <dbReference type="PROSITE" id="PS50011"/>
    </source>
</evidence>
<evidence type="ECO:0000256" key="3">
    <source>
        <dbReference type="ARBA" id="ARBA00022741"/>
    </source>
</evidence>
<dbReference type="AlphaFoldDB" id="A0A7S3PX35"/>
<dbReference type="InterPro" id="IPR011009">
    <property type="entry name" value="Kinase-like_dom_sf"/>
</dbReference>
<feature type="compositionally biased region" description="Low complexity" evidence="6">
    <location>
        <begin position="110"/>
        <end position="126"/>
    </location>
</feature>
<evidence type="ECO:0000313" key="8">
    <source>
        <dbReference type="EMBL" id="CAE0458432.1"/>
    </source>
</evidence>
<dbReference type="InterPro" id="IPR000719">
    <property type="entry name" value="Prot_kinase_dom"/>
</dbReference>
<keyword evidence="5" id="KW-0067">ATP-binding</keyword>
<dbReference type="PROSITE" id="PS00109">
    <property type="entry name" value="PROTEIN_KINASE_TYR"/>
    <property type="match status" value="1"/>
</dbReference>
<proteinExistence type="predicted"/>
<feature type="compositionally biased region" description="Basic and acidic residues" evidence="6">
    <location>
        <begin position="19"/>
        <end position="31"/>
    </location>
</feature>
<dbReference type="GO" id="GO:0005634">
    <property type="term" value="C:nucleus"/>
    <property type="evidence" value="ECO:0007669"/>
    <property type="project" value="TreeGrafter"/>
</dbReference>
<dbReference type="InterPro" id="IPR008266">
    <property type="entry name" value="Tyr_kinase_AS"/>
</dbReference>
<feature type="region of interest" description="Disordered" evidence="6">
    <location>
        <begin position="12"/>
        <end position="31"/>
    </location>
</feature>
<keyword evidence="3" id="KW-0547">Nucleotide-binding</keyword>
<dbReference type="Pfam" id="PF00069">
    <property type="entry name" value="Pkinase"/>
    <property type="match status" value="1"/>
</dbReference>
<evidence type="ECO:0000256" key="5">
    <source>
        <dbReference type="ARBA" id="ARBA00022840"/>
    </source>
</evidence>
<dbReference type="PANTHER" id="PTHR24345:SF91">
    <property type="entry name" value="SERINE_THREONINE-PROTEIN KINASE PLK4"/>
    <property type="match status" value="1"/>
</dbReference>
<protein>
    <recommendedName>
        <fullName evidence="7">Protein kinase domain-containing protein</fullName>
    </recommendedName>
</protein>
<sequence length="469" mass="51961">MEVVAEHALHSYSTIEAEGPPHRPLDFPPPKVERGVRVNALVVHPETGQRDILPGVIHRESYNNKNNNTDAISSGGGGGERERGSKNKDDGSAKKGDGKDQSRRLERDSPPSSRKSSTSNGSGSNSDNDEEPEYTAYFPQRRLQDAIYGAVWACLVLKRHYGPAADDAAAAAGLKPGDPAAPIVWEIVGTHVAIKMVEWAKVHQSRGRLLEDPVKEIAAMQLIGTEHPNVLGSVEVLQDDDYLFSIMPYARGGDLFGYVVRDTELRGGEGGMSEPVARYWFRQVLEGLHFLQGKGICHRDLSLENILVDENNCLVIDFGMCLRIPYSSQNTNQVVDVDLGGIRRLMKPMGTCGKHNYMSPEIFQNKESFDGFSIDLWAAGVILYIMLTGFPPYDHATLADQRFEVIVEGQMMEQLKMWEIELSDEAGDLLQSMLQLRAKDRLSLGQVMNHPWVTNPEVSSPPPTDTFYS</sequence>
<feature type="domain" description="Protein kinase" evidence="7">
    <location>
        <begin position="137"/>
        <end position="453"/>
    </location>
</feature>
<keyword evidence="1" id="KW-0723">Serine/threonine-protein kinase</keyword>
<feature type="compositionally biased region" description="Basic and acidic residues" evidence="6">
    <location>
        <begin position="79"/>
        <end position="109"/>
    </location>
</feature>
<dbReference type="GO" id="GO:0005524">
    <property type="term" value="F:ATP binding"/>
    <property type="evidence" value="ECO:0007669"/>
    <property type="project" value="UniProtKB-KW"/>
</dbReference>
<feature type="region of interest" description="Disordered" evidence="6">
    <location>
        <begin position="52"/>
        <end position="132"/>
    </location>
</feature>
<dbReference type="SUPFAM" id="SSF56112">
    <property type="entry name" value="Protein kinase-like (PK-like)"/>
    <property type="match status" value="1"/>
</dbReference>
<dbReference type="Gene3D" id="1.10.510.10">
    <property type="entry name" value="Transferase(Phosphotransferase) domain 1"/>
    <property type="match status" value="1"/>
</dbReference>
<keyword evidence="4" id="KW-0418">Kinase</keyword>
<evidence type="ECO:0000256" key="1">
    <source>
        <dbReference type="ARBA" id="ARBA00022527"/>
    </source>
</evidence>
<evidence type="ECO:0000256" key="4">
    <source>
        <dbReference type="ARBA" id="ARBA00022777"/>
    </source>
</evidence>
<reference evidence="8" key="1">
    <citation type="submission" date="2021-01" db="EMBL/GenBank/DDBJ databases">
        <authorList>
            <person name="Corre E."/>
            <person name="Pelletier E."/>
            <person name="Niang G."/>
            <person name="Scheremetjew M."/>
            <person name="Finn R."/>
            <person name="Kale V."/>
            <person name="Holt S."/>
            <person name="Cochrane G."/>
            <person name="Meng A."/>
            <person name="Brown T."/>
            <person name="Cohen L."/>
        </authorList>
    </citation>
    <scope>NUCLEOTIDE SEQUENCE</scope>
    <source>
        <strain evidence="8">MM31A-1</strain>
    </source>
</reference>
<evidence type="ECO:0000256" key="6">
    <source>
        <dbReference type="SAM" id="MobiDB-lite"/>
    </source>
</evidence>
<dbReference type="EMBL" id="HBIO01004740">
    <property type="protein sequence ID" value="CAE0458432.1"/>
    <property type="molecule type" value="Transcribed_RNA"/>
</dbReference>
<dbReference type="GO" id="GO:0004674">
    <property type="term" value="F:protein serine/threonine kinase activity"/>
    <property type="evidence" value="ECO:0007669"/>
    <property type="project" value="UniProtKB-KW"/>
</dbReference>
<feature type="compositionally biased region" description="Polar residues" evidence="6">
    <location>
        <begin position="63"/>
        <end position="72"/>
    </location>
</feature>
<dbReference type="PANTHER" id="PTHR24345">
    <property type="entry name" value="SERINE/THREONINE-PROTEIN KINASE PLK"/>
    <property type="match status" value="1"/>
</dbReference>
<dbReference type="FunFam" id="1.10.510.10:FF:001786">
    <property type="entry name" value="Ser/thr kinase"/>
    <property type="match status" value="1"/>
</dbReference>
<accession>A0A7S3PX35</accession>